<dbReference type="Proteomes" id="UP000814033">
    <property type="component" value="Unassembled WGS sequence"/>
</dbReference>
<reference evidence="1" key="2">
    <citation type="journal article" date="2022" name="New Phytol.">
        <title>Evolutionary transition to the ectomycorrhizal habit in the genomes of a hyperdiverse lineage of mushroom-forming fungi.</title>
        <authorList>
            <person name="Looney B."/>
            <person name="Miyauchi S."/>
            <person name="Morin E."/>
            <person name="Drula E."/>
            <person name="Courty P.E."/>
            <person name="Kohler A."/>
            <person name="Kuo A."/>
            <person name="LaButti K."/>
            <person name="Pangilinan J."/>
            <person name="Lipzen A."/>
            <person name="Riley R."/>
            <person name="Andreopoulos W."/>
            <person name="He G."/>
            <person name="Johnson J."/>
            <person name="Nolan M."/>
            <person name="Tritt A."/>
            <person name="Barry K.W."/>
            <person name="Grigoriev I.V."/>
            <person name="Nagy L.G."/>
            <person name="Hibbett D."/>
            <person name="Henrissat B."/>
            <person name="Matheny P.B."/>
            <person name="Labbe J."/>
            <person name="Martin F.M."/>
        </authorList>
    </citation>
    <scope>NUCLEOTIDE SEQUENCE</scope>
    <source>
        <strain evidence="1">FP105234-sp</strain>
    </source>
</reference>
<comment type="caution">
    <text evidence="1">The sequence shown here is derived from an EMBL/GenBank/DDBJ whole genome shotgun (WGS) entry which is preliminary data.</text>
</comment>
<organism evidence="1 2">
    <name type="scientific">Auriscalpium vulgare</name>
    <dbReference type="NCBI Taxonomy" id="40419"/>
    <lineage>
        <taxon>Eukaryota</taxon>
        <taxon>Fungi</taxon>
        <taxon>Dikarya</taxon>
        <taxon>Basidiomycota</taxon>
        <taxon>Agaricomycotina</taxon>
        <taxon>Agaricomycetes</taxon>
        <taxon>Russulales</taxon>
        <taxon>Auriscalpiaceae</taxon>
        <taxon>Auriscalpium</taxon>
    </lineage>
</organism>
<gene>
    <name evidence="1" type="ORF">FA95DRAFT_1657092</name>
</gene>
<dbReference type="EMBL" id="MU276344">
    <property type="protein sequence ID" value="KAI0039177.1"/>
    <property type="molecule type" value="Genomic_DNA"/>
</dbReference>
<evidence type="ECO:0000313" key="2">
    <source>
        <dbReference type="Proteomes" id="UP000814033"/>
    </source>
</evidence>
<evidence type="ECO:0000313" key="1">
    <source>
        <dbReference type="EMBL" id="KAI0039177.1"/>
    </source>
</evidence>
<accession>A0ACB8R5P2</accession>
<keyword evidence="2" id="KW-1185">Reference proteome</keyword>
<sequence length="203" mass="22668">MNIGVSSTFNTTRRAFVNAECPAVLRRQASPLGAESKDYESPDHKSRVAPVQRLVPDGLPSPLQLNRHGDGAGSVRWIRIRGMRGRTQCRQEWHRGHARWVQILNSCDARRELAFARDHRSRRLVFLPNLAYAVFLYAKVPPPAPRVLGTTPPLRALHASLTALTHLRISTARAVESADVGIALHARPEFWQDSIDGARGYLT</sequence>
<proteinExistence type="predicted"/>
<protein>
    <submittedName>
        <fullName evidence="1">Uncharacterized protein</fullName>
    </submittedName>
</protein>
<name>A0ACB8R5P2_9AGAM</name>
<reference evidence="1" key="1">
    <citation type="submission" date="2021-02" db="EMBL/GenBank/DDBJ databases">
        <authorList>
            <consortium name="DOE Joint Genome Institute"/>
            <person name="Ahrendt S."/>
            <person name="Looney B.P."/>
            <person name="Miyauchi S."/>
            <person name="Morin E."/>
            <person name="Drula E."/>
            <person name="Courty P.E."/>
            <person name="Chicoki N."/>
            <person name="Fauchery L."/>
            <person name="Kohler A."/>
            <person name="Kuo A."/>
            <person name="Labutti K."/>
            <person name="Pangilinan J."/>
            <person name="Lipzen A."/>
            <person name="Riley R."/>
            <person name="Andreopoulos W."/>
            <person name="He G."/>
            <person name="Johnson J."/>
            <person name="Barry K.W."/>
            <person name="Grigoriev I.V."/>
            <person name="Nagy L."/>
            <person name="Hibbett D."/>
            <person name="Henrissat B."/>
            <person name="Matheny P.B."/>
            <person name="Labbe J."/>
            <person name="Martin F."/>
        </authorList>
    </citation>
    <scope>NUCLEOTIDE SEQUENCE</scope>
    <source>
        <strain evidence="1">FP105234-sp</strain>
    </source>
</reference>